<protein>
    <submittedName>
        <fullName evidence="1">Uncharacterized protein</fullName>
    </submittedName>
</protein>
<reference evidence="1 2" key="1">
    <citation type="submission" date="2016-09" db="EMBL/GenBank/DDBJ databases">
        <authorList>
            <person name="Capua I."/>
            <person name="De Benedictis P."/>
            <person name="Joannis T."/>
            <person name="Lombin L.H."/>
            <person name="Cattoli G."/>
        </authorList>
    </citation>
    <scope>NUCLEOTIDE SEQUENCE [LARGE SCALE GENOMIC DNA]</scope>
    <source>
        <strain evidence="1 2">UB20</strain>
    </source>
</reference>
<proteinExistence type="predicted"/>
<accession>A0A1D3US72</accession>
<dbReference type="Proteomes" id="UP000182057">
    <property type="component" value="Unassembled WGS sequence"/>
</dbReference>
<evidence type="ECO:0000313" key="1">
    <source>
        <dbReference type="EMBL" id="SCQ22891.1"/>
    </source>
</evidence>
<dbReference type="EMBL" id="FMMM01000067">
    <property type="protein sequence ID" value="SCQ22891.1"/>
    <property type="molecule type" value="Genomic_DNA"/>
</dbReference>
<evidence type="ECO:0000313" key="2">
    <source>
        <dbReference type="Proteomes" id="UP000182057"/>
    </source>
</evidence>
<gene>
    <name evidence="1" type="ORF">TFUB20_01870</name>
</gene>
<organism evidence="1 2">
    <name type="scientific">Tannerella forsythia</name>
    <name type="common">Bacteroides forsythus</name>
    <dbReference type="NCBI Taxonomy" id="28112"/>
    <lineage>
        <taxon>Bacteria</taxon>
        <taxon>Pseudomonadati</taxon>
        <taxon>Bacteroidota</taxon>
        <taxon>Bacteroidia</taxon>
        <taxon>Bacteroidales</taxon>
        <taxon>Tannerellaceae</taxon>
        <taxon>Tannerella</taxon>
    </lineage>
</organism>
<dbReference type="AlphaFoldDB" id="A0A1D3US72"/>
<name>A0A1D3US72_TANFO</name>
<sequence>MIVTDYGVTETGKYYIEALSFLLYSMGKEHSNDIDSFLL</sequence>